<organism evidence="1 2">
    <name type="scientific">Theileria orientalis</name>
    <dbReference type="NCBI Taxonomy" id="68886"/>
    <lineage>
        <taxon>Eukaryota</taxon>
        <taxon>Sar</taxon>
        <taxon>Alveolata</taxon>
        <taxon>Apicomplexa</taxon>
        <taxon>Aconoidasida</taxon>
        <taxon>Piroplasmida</taxon>
        <taxon>Theileriidae</taxon>
        <taxon>Theileria</taxon>
    </lineage>
</organism>
<keyword evidence="1" id="KW-0933">Apicoplast</keyword>
<dbReference type="Proteomes" id="UP000244811">
    <property type="component" value="Apicoplast Pltd"/>
</dbReference>
<keyword evidence="1" id="KW-0934">Plastid</keyword>
<evidence type="ECO:0000313" key="1">
    <source>
        <dbReference type="EMBL" id="UVC46373.1"/>
    </source>
</evidence>
<keyword evidence="1" id="KW-0689">Ribosomal protein</keyword>
<protein>
    <submittedName>
        <fullName evidence="1">Ribosomal protein S7</fullName>
    </submittedName>
</protein>
<geneLocation type="apicoplast" evidence="1"/>
<accession>A0A976SI55</accession>
<reference evidence="1" key="1">
    <citation type="submission" date="2022-07" db="EMBL/GenBank/DDBJ databases">
        <title>Chromosomal assemblies of T. orientalis with long-read sequencing.</title>
        <authorList>
            <person name="Yam J."/>
            <person name="Bogema D.R."/>
            <person name="Micallef M.L."/>
            <person name="Djordjevic S."/>
            <person name="Jenkins C."/>
        </authorList>
    </citation>
    <scope>NUCLEOTIDE SEQUENCE</scope>
    <source>
        <strain evidence="1">Goon Nure</strain>
    </source>
</reference>
<sequence length="205" mass="24641">MNTVKENKNYIKNLLLRAVLKKGNSVTAKNLILYSSINLSKNIKNFYQLFENMIKNSIFPFKIIKNKNKYEYKYTKNKKSISNFIIHIVNSSRHKNKRISFDFYFKNEINKILENLNNTNSIKKKLTNLCGDVNFTPLTVKKRFDEKEIETIRYNKNKIQIMYNHINFYFYYLNNCVYLNNCKNTKQKEYNNTILTHEIKNLNLV</sequence>
<proteinExistence type="predicted"/>
<evidence type="ECO:0000313" key="2">
    <source>
        <dbReference type="Proteomes" id="UP000244811"/>
    </source>
</evidence>
<dbReference type="EMBL" id="CP102584">
    <property type="protein sequence ID" value="UVC46373.1"/>
    <property type="molecule type" value="Genomic_DNA"/>
</dbReference>
<name>A0A976SI55_THEOR</name>
<dbReference type="AlphaFoldDB" id="A0A976SI55"/>
<dbReference type="GO" id="GO:0005840">
    <property type="term" value="C:ribosome"/>
    <property type="evidence" value="ECO:0007669"/>
    <property type="project" value="UniProtKB-KW"/>
</dbReference>
<gene>
    <name evidence="1" type="ORF">MACK_004163</name>
</gene>
<keyword evidence="1" id="KW-0687">Ribonucleoprotein</keyword>